<evidence type="ECO:0000313" key="3">
    <source>
        <dbReference type="Proteomes" id="UP001200034"/>
    </source>
</evidence>
<evidence type="ECO:0000313" key="2">
    <source>
        <dbReference type="EMBL" id="KAH8371946.1"/>
    </source>
</evidence>
<proteinExistence type="predicted"/>
<comment type="caution">
    <text evidence="2">The sequence shown here is derived from an EMBL/GenBank/DDBJ whole genome shotgun (WGS) entry which is preliminary data.</text>
</comment>
<accession>A0AAD4PM85</accession>
<reference evidence="2" key="1">
    <citation type="journal article" date="2021" name="Mol. Ecol. Resour.">
        <title>Phylogenomic analyses of the genus Drosophila reveals genomic signals of climate adaptation.</title>
        <authorList>
            <person name="Li F."/>
            <person name="Rane R.V."/>
            <person name="Luria V."/>
            <person name="Xiong Z."/>
            <person name="Chen J."/>
            <person name="Li Z."/>
            <person name="Catullo R.A."/>
            <person name="Griffin P.C."/>
            <person name="Schiffer M."/>
            <person name="Pearce S."/>
            <person name="Lee S.F."/>
            <person name="McElroy K."/>
            <person name="Stocker A."/>
            <person name="Shirriffs J."/>
            <person name="Cockerell F."/>
            <person name="Coppin C."/>
            <person name="Sgro C.M."/>
            <person name="Karger A."/>
            <person name="Cain J.W."/>
            <person name="Weber J.A."/>
            <person name="Santpere G."/>
            <person name="Kirschner M.W."/>
            <person name="Hoffmann A.A."/>
            <person name="Oakeshott J.G."/>
            <person name="Zhang G."/>
        </authorList>
    </citation>
    <scope>NUCLEOTIDE SEQUENCE</scope>
    <source>
        <strain evidence="2">BGI-SZ-2011g</strain>
    </source>
</reference>
<feature type="region of interest" description="Disordered" evidence="1">
    <location>
        <begin position="1"/>
        <end position="23"/>
    </location>
</feature>
<feature type="compositionally biased region" description="Polar residues" evidence="1">
    <location>
        <begin position="7"/>
        <end position="18"/>
    </location>
</feature>
<keyword evidence="3" id="KW-1185">Reference proteome</keyword>
<name>A0AAD4PM85_9MUSC</name>
<dbReference type="AlphaFoldDB" id="A0AAD4PM85"/>
<dbReference type="Proteomes" id="UP001200034">
    <property type="component" value="Unassembled WGS sequence"/>
</dbReference>
<sequence>MLKIPSRSPNLQSLQPRSINIERPGPRRRLNLLKLPYVIAHKPTRSEEIAKATAELNERLVDLQTRVAEWKAMKEGQD</sequence>
<dbReference type="EMBL" id="JAJJHW010002585">
    <property type="protein sequence ID" value="KAH8371946.1"/>
    <property type="molecule type" value="Genomic_DNA"/>
</dbReference>
<protein>
    <submittedName>
        <fullName evidence="2">Uncharacterized protein</fullName>
    </submittedName>
</protein>
<gene>
    <name evidence="2" type="ORF">KR093_009429</name>
</gene>
<evidence type="ECO:0000256" key="1">
    <source>
        <dbReference type="SAM" id="MobiDB-lite"/>
    </source>
</evidence>
<organism evidence="2 3">
    <name type="scientific">Drosophila rubida</name>
    <dbReference type="NCBI Taxonomy" id="30044"/>
    <lineage>
        <taxon>Eukaryota</taxon>
        <taxon>Metazoa</taxon>
        <taxon>Ecdysozoa</taxon>
        <taxon>Arthropoda</taxon>
        <taxon>Hexapoda</taxon>
        <taxon>Insecta</taxon>
        <taxon>Pterygota</taxon>
        <taxon>Neoptera</taxon>
        <taxon>Endopterygota</taxon>
        <taxon>Diptera</taxon>
        <taxon>Brachycera</taxon>
        <taxon>Muscomorpha</taxon>
        <taxon>Ephydroidea</taxon>
        <taxon>Drosophilidae</taxon>
        <taxon>Drosophila</taxon>
    </lineage>
</organism>